<evidence type="ECO:0000256" key="2">
    <source>
        <dbReference type="ARBA" id="ARBA00011915"/>
    </source>
</evidence>
<comment type="catalytic activity">
    <reaction evidence="1">
        <text>3-hydroxy-2-methylpropanoyl-CoA + H2O = 3-hydroxy-2-methylpropanoate + CoA + H(+)</text>
        <dbReference type="Rhea" id="RHEA:20888"/>
        <dbReference type="ChEBI" id="CHEBI:11805"/>
        <dbReference type="ChEBI" id="CHEBI:15377"/>
        <dbReference type="ChEBI" id="CHEBI:15378"/>
        <dbReference type="ChEBI" id="CHEBI:57287"/>
        <dbReference type="ChEBI" id="CHEBI:57340"/>
        <dbReference type="EC" id="3.1.2.4"/>
    </reaction>
</comment>
<comment type="caution">
    <text evidence="5">The sequence shown here is derived from an EMBL/GenBank/DDBJ whole genome shotgun (WGS) entry which is preliminary data.</text>
</comment>
<dbReference type="GO" id="GO:0016787">
    <property type="term" value="F:hydrolase activity"/>
    <property type="evidence" value="ECO:0007669"/>
    <property type="project" value="UniProtKB-KW"/>
</dbReference>
<proteinExistence type="predicted"/>
<dbReference type="EMBL" id="JBHSBU010000001">
    <property type="protein sequence ID" value="MFC4158545.1"/>
    <property type="molecule type" value="Genomic_DNA"/>
</dbReference>
<reference evidence="6" key="1">
    <citation type="journal article" date="2019" name="Int. J. Syst. Evol. Microbiol.">
        <title>The Global Catalogue of Microorganisms (GCM) 10K type strain sequencing project: providing services to taxonomists for standard genome sequencing and annotation.</title>
        <authorList>
            <consortium name="The Broad Institute Genomics Platform"/>
            <consortium name="The Broad Institute Genome Sequencing Center for Infectious Disease"/>
            <person name="Wu L."/>
            <person name="Ma J."/>
        </authorList>
    </citation>
    <scope>NUCLEOTIDE SEQUENCE [LARGE SCALE GENOMIC DNA]</scope>
    <source>
        <strain evidence="6">LMG 29894</strain>
    </source>
</reference>
<dbReference type="Pfam" id="PF16113">
    <property type="entry name" value="ECH_2"/>
    <property type="match status" value="1"/>
</dbReference>
<dbReference type="NCBIfam" id="NF004127">
    <property type="entry name" value="PRK05617.1"/>
    <property type="match status" value="1"/>
</dbReference>
<dbReference type="InterPro" id="IPR029045">
    <property type="entry name" value="ClpP/crotonase-like_dom_sf"/>
</dbReference>
<gene>
    <name evidence="5" type="ORF">ACFOW7_04125</name>
</gene>
<keyword evidence="3 5" id="KW-0378">Hydrolase</keyword>
<evidence type="ECO:0000259" key="4">
    <source>
        <dbReference type="Pfam" id="PF16113"/>
    </source>
</evidence>
<dbReference type="PANTHER" id="PTHR43176">
    <property type="entry name" value="3-HYDROXYISOBUTYRYL-COA HYDROLASE-RELATED"/>
    <property type="match status" value="1"/>
</dbReference>
<dbReference type="InterPro" id="IPR032259">
    <property type="entry name" value="HIBYL-CoA-H"/>
</dbReference>
<keyword evidence="6" id="KW-1185">Reference proteome</keyword>
<organism evidence="5 6">
    <name type="scientific">Chitinimonas lacunae</name>
    <dbReference type="NCBI Taxonomy" id="1963018"/>
    <lineage>
        <taxon>Bacteria</taxon>
        <taxon>Pseudomonadati</taxon>
        <taxon>Pseudomonadota</taxon>
        <taxon>Betaproteobacteria</taxon>
        <taxon>Neisseriales</taxon>
        <taxon>Chitinibacteraceae</taxon>
        <taxon>Chitinimonas</taxon>
    </lineage>
</organism>
<dbReference type="Proteomes" id="UP001595791">
    <property type="component" value="Unassembled WGS sequence"/>
</dbReference>
<dbReference type="SUPFAM" id="SSF52096">
    <property type="entry name" value="ClpP/crotonase"/>
    <property type="match status" value="1"/>
</dbReference>
<protein>
    <recommendedName>
        <fullName evidence="2">3-hydroxyisobutyryl-CoA hydrolase</fullName>
        <ecNumber evidence="2">3.1.2.4</ecNumber>
    </recommendedName>
</protein>
<evidence type="ECO:0000313" key="6">
    <source>
        <dbReference type="Proteomes" id="UP001595791"/>
    </source>
</evidence>
<sequence length="360" mass="39043">MTDPVLFSVYPAANGHQIAVATLNAEKSLNALSLPMIRALAPQLRAWRDDPAVACVLLQGAGERAFCAGGDVVDIHNAIRAGNLAHCDDFFTEEYALDHLIHSFPKPLLVWGHGIVMGGGVGLMVGASHRIVTEKSRIAMPEVTIGLYPDVGGSWFLNRLPGRLGIYLGLTGASFSASDALYVGLADFALPSAFRLGLIEALQAVAWQGQGEADRRLLSHYLRDASRQAALDLPPSQVRAHYDTIVALTDYDTVEEIVKAITDYAGDDEWLRGGAKKLAAGSPTSMHLIVEAQKRARHLSLREVFEMELNVSRQCCRQHDFAEGVRALLVDKDNAPRWQPATLAGVDPAVIEAHFHQPTT</sequence>
<dbReference type="RefSeq" id="WP_378161332.1">
    <property type="nucleotide sequence ID" value="NZ_JBHSBU010000001.1"/>
</dbReference>
<evidence type="ECO:0000256" key="1">
    <source>
        <dbReference type="ARBA" id="ARBA00001709"/>
    </source>
</evidence>
<feature type="domain" description="Enoyl-CoA hydratase/isomerase" evidence="4">
    <location>
        <begin position="19"/>
        <end position="355"/>
    </location>
</feature>
<dbReference type="Gene3D" id="3.90.226.10">
    <property type="entry name" value="2-enoyl-CoA Hydratase, Chain A, domain 1"/>
    <property type="match status" value="1"/>
</dbReference>
<accession>A0ABV8MNU3</accession>
<dbReference type="EC" id="3.1.2.4" evidence="2"/>
<evidence type="ECO:0000256" key="3">
    <source>
        <dbReference type="ARBA" id="ARBA00022801"/>
    </source>
</evidence>
<evidence type="ECO:0000313" key="5">
    <source>
        <dbReference type="EMBL" id="MFC4158545.1"/>
    </source>
</evidence>
<name>A0ABV8MNU3_9NEIS</name>
<dbReference type="CDD" id="cd06558">
    <property type="entry name" value="crotonase-like"/>
    <property type="match status" value="1"/>
</dbReference>
<dbReference type="PANTHER" id="PTHR43176:SF3">
    <property type="entry name" value="3-HYDROXYISOBUTYRYL-COA HYDROLASE, MITOCHONDRIAL"/>
    <property type="match status" value="1"/>
</dbReference>
<dbReference type="InterPro" id="IPR045004">
    <property type="entry name" value="ECH_dom"/>
</dbReference>